<evidence type="ECO:0000313" key="3">
    <source>
        <dbReference type="EnsemblPlants" id="KEH43613"/>
    </source>
</evidence>
<reference evidence="2 4" key="1">
    <citation type="journal article" date="2011" name="Nature">
        <title>The Medicago genome provides insight into the evolution of rhizobial symbioses.</title>
        <authorList>
            <person name="Young N.D."/>
            <person name="Debelle F."/>
            <person name="Oldroyd G.E."/>
            <person name="Geurts R."/>
            <person name="Cannon S.B."/>
            <person name="Udvardi M.K."/>
            <person name="Benedito V.A."/>
            <person name="Mayer K.F."/>
            <person name="Gouzy J."/>
            <person name="Schoof H."/>
            <person name="Van de Peer Y."/>
            <person name="Proost S."/>
            <person name="Cook D.R."/>
            <person name="Meyers B.C."/>
            <person name="Spannagl M."/>
            <person name="Cheung F."/>
            <person name="De Mita S."/>
            <person name="Krishnakumar V."/>
            <person name="Gundlach H."/>
            <person name="Zhou S."/>
            <person name="Mudge J."/>
            <person name="Bharti A.K."/>
            <person name="Murray J.D."/>
            <person name="Naoumkina M.A."/>
            <person name="Rosen B."/>
            <person name="Silverstein K.A."/>
            <person name="Tang H."/>
            <person name="Rombauts S."/>
            <person name="Zhao P.X."/>
            <person name="Zhou P."/>
            <person name="Barbe V."/>
            <person name="Bardou P."/>
            <person name="Bechner M."/>
            <person name="Bellec A."/>
            <person name="Berger A."/>
            <person name="Berges H."/>
            <person name="Bidwell S."/>
            <person name="Bisseling T."/>
            <person name="Choisne N."/>
            <person name="Couloux A."/>
            <person name="Denny R."/>
            <person name="Deshpande S."/>
            <person name="Dai X."/>
            <person name="Doyle J.J."/>
            <person name="Dudez A.M."/>
            <person name="Farmer A.D."/>
            <person name="Fouteau S."/>
            <person name="Franken C."/>
            <person name="Gibelin C."/>
            <person name="Gish J."/>
            <person name="Goldstein S."/>
            <person name="Gonzalez A.J."/>
            <person name="Green P.J."/>
            <person name="Hallab A."/>
            <person name="Hartog M."/>
            <person name="Hua A."/>
            <person name="Humphray S.J."/>
            <person name="Jeong D.H."/>
            <person name="Jing Y."/>
            <person name="Jocker A."/>
            <person name="Kenton S.M."/>
            <person name="Kim D.J."/>
            <person name="Klee K."/>
            <person name="Lai H."/>
            <person name="Lang C."/>
            <person name="Lin S."/>
            <person name="Macmil S.L."/>
            <person name="Magdelenat G."/>
            <person name="Matthews L."/>
            <person name="McCorrison J."/>
            <person name="Monaghan E.L."/>
            <person name="Mun J.H."/>
            <person name="Najar F.Z."/>
            <person name="Nicholson C."/>
            <person name="Noirot C."/>
            <person name="O'Bleness M."/>
            <person name="Paule C.R."/>
            <person name="Poulain J."/>
            <person name="Prion F."/>
            <person name="Qin B."/>
            <person name="Qu C."/>
            <person name="Retzel E.F."/>
            <person name="Riddle C."/>
            <person name="Sallet E."/>
            <person name="Samain S."/>
            <person name="Samson N."/>
            <person name="Sanders I."/>
            <person name="Saurat O."/>
            <person name="Scarpelli C."/>
            <person name="Schiex T."/>
            <person name="Segurens B."/>
            <person name="Severin A.J."/>
            <person name="Sherrier D.J."/>
            <person name="Shi R."/>
            <person name="Sims S."/>
            <person name="Singer S.R."/>
            <person name="Sinharoy S."/>
            <person name="Sterck L."/>
            <person name="Viollet A."/>
            <person name="Wang B.B."/>
            <person name="Wang K."/>
            <person name="Wang M."/>
            <person name="Wang X."/>
            <person name="Warfsmann J."/>
            <person name="Weissenbach J."/>
            <person name="White D.D."/>
            <person name="White J.D."/>
            <person name="Wiley G.B."/>
            <person name="Wincker P."/>
            <person name="Xing Y."/>
            <person name="Yang L."/>
            <person name="Yao Z."/>
            <person name="Ying F."/>
            <person name="Zhai J."/>
            <person name="Zhou L."/>
            <person name="Zuber A."/>
            <person name="Denarie J."/>
            <person name="Dixon R.A."/>
            <person name="May G.D."/>
            <person name="Schwartz D.C."/>
            <person name="Rogers J."/>
            <person name="Quetier F."/>
            <person name="Town C.D."/>
            <person name="Roe B.A."/>
        </authorList>
    </citation>
    <scope>NUCLEOTIDE SEQUENCE [LARGE SCALE GENOMIC DNA]</scope>
    <source>
        <strain evidence="2">A17</strain>
        <strain evidence="3 4">cv. Jemalong A17</strain>
    </source>
</reference>
<reference evidence="2 4" key="2">
    <citation type="journal article" date="2014" name="BMC Genomics">
        <title>An improved genome release (version Mt4.0) for the model legume Medicago truncatula.</title>
        <authorList>
            <person name="Tang H."/>
            <person name="Krishnakumar V."/>
            <person name="Bidwell S."/>
            <person name="Rosen B."/>
            <person name="Chan A."/>
            <person name="Zhou S."/>
            <person name="Gentzbittel L."/>
            <person name="Childs K.L."/>
            <person name="Yandell M."/>
            <person name="Gundlach H."/>
            <person name="Mayer K.F."/>
            <person name="Schwartz D.C."/>
            <person name="Town C.D."/>
        </authorList>
    </citation>
    <scope>GENOME REANNOTATION</scope>
    <source>
        <strain evidence="2">A17</strain>
        <strain evidence="3 4">cv. Jemalong A17</strain>
    </source>
</reference>
<dbReference type="EnsemblPlants" id="KEH43613">
    <property type="protein sequence ID" value="KEH43613"/>
    <property type="gene ID" value="MTR_1g097370"/>
</dbReference>
<dbReference type="InterPro" id="IPR017451">
    <property type="entry name" value="F-box-assoc_interact_dom"/>
</dbReference>
<dbReference type="Pfam" id="PF08268">
    <property type="entry name" value="FBA_3"/>
    <property type="match status" value="1"/>
</dbReference>
<name>A0A072VQB6_MEDTR</name>
<dbReference type="AlphaFoldDB" id="A0A072VQB6"/>
<dbReference type="PANTHER" id="PTHR31672">
    <property type="entry name" value="BNACNNG10540D PROTEIN"/>
    <property type="match status" value="1"/>
</dbReference>
<dbReference type="EMBL" id="CM001217">
    <property type="protein sequence ID" value="KEH43613.1"/>
    <property type="molecule type" value="Genomic_DNA"/>
</dbReference>
<evidence type="ECO:0000313" key="2">
    <source>
        <dbReference type="EMBL" id="KEH43613.1"/>
    </source>
</evidence>
<dbReference type="InterPro" id="IPR050796">
    <property type="entry name" value="SCF_F-box_component"/>
</dbReference>
<protein>
    <submittedName>
        <fullName evidence="2">F-box protein interaction domain protein</fullName>
    </submittedName>
</protein>
<dbReference type="NCBIfam" id="TIGR01640">
    <property type="entry name" value="F_box_assoc_1"/>
    <property type="match status" value="1"/>
</dbReference>
<reference evidence="3" key="3">
    <citation type="submission" date="2015-04" db="UniProtKB">
        <authorList>
            <consortium name="EnsemblPlants"/>
        </authorList>
    </citation>
    <scope>IDENTIFICATION</scope>
    <source>
        <strain evidence="3">cv. Jemalong A17</strain>
    </source>
</reference>
<sequence length="482" mass="55582">MDGVKIGKRNHRSCSKKRLRHNPFKAAYKLMKGCMHTKRNHRSRRSRMRLWLHHSLNETTANNPLPFLPEELIVNILLRLPLQHETRYYRFMQWDAVSVSSRAILCQFVESFYQFEIKRSPTIVSSERKVMRFRGFGYDQLNDKYKVVVGVSSLNDYANTVTRIYTFGENSWKTLHNFPYYPHTSSYVSYTYGKSVTGTLNWIVNKDGVYFNKVILSFHLDLVKETYREVLLPQHDGYNECYHGLFVLSNCLCVCFDNFNESRKSVWMMKECGVFESWTKFMIIPHEKLHPSYGLQPFVEPLFISENGVVILLTKSTYYTVTSQFILYNINNDAVDYSSTFGKLSTSCVCNDEAQTSCKRLLHNYLLVSRSGLDKSIESDKPILTNRKRIPHTSESPISPLSLFLLMPSSPPSTYDHVVPCLLLILLHPMTTPSSSPSLVTVCAATPFLLLAAALSQKFSFITRSLFLLFNLDLASLLLQHI</sequence>
<feature type="domain" description="F-box associated beta-propeller type 3" evidence="1">
    <location>
        <begin position="135"/>
        <end position="317"/>
    </location>
</feature>
<accession>A0A072VQB6</accession>
<dbReference type="PANTHER" id="PTHR31672:SF13">
    <property type="entry name" value="F-BOX PROTEIN CPR30-LIKE"/>
    <property type="match status" value="1"/>
</dbReference>
<evidence type="ECO:0000259" key="1">
    <source>
        <dbReference type="Pfam" id="PF08268"/>
    </source>
</evidence>
<gene>
    <name evidence="2" type="ordered locus">MTR_1g097370</name>
</gene>
<keyword evidence="4" id="KW-1185">Reference proteome</keyword>
<evidence type="ECO:0000313" key="4">
    <source>
        <dbReference type="Proteomes" id="UP000002051"/>
    </source>
</evidence>
<dbReference type="Proteomes" id="UP000002051">
    <property type="component" value="Unassembled WGS sequence"/>
</dbReference>
<organism evidence="2 4">
    <name type="scientific">Medicago truncatula</name>
    <name type="common">Barrel medic</name>
    <name type="synonym">Medicago tribuloides</name>
    <dbReference type="NCBI Taxonomy" id="3880"/>
    <lineage>
        <taxon>Eukaryota</taxon>
        <taxon>Viridiplantae</taxon>
        <taxon>Streptophyta</taxon>
        <taxon>Embryophyta</taxon>
        <taxon>Tracheophyta</taxon>
        <taxon>Spermatophyta</taxon>
        <taxon>Magnoliopsida</taxon>
        <taxon>eudicotyledons</taxon>
        <taxon>Gunneridae</taxon>
        <taxon>Pentapetalae</taxon>
        <taxon>rosids</taxon>
        <taxon>fabids</taxon>
        <taxon>Fabales</taxon>
        <taxon>Fabaceae</taxon>
        <taxon>Papilionoideae</taxon>
        <taxon>50 kb inversion clade</taxon>
        <taxon>NPAAA clade</taxon>
        <taxon>Hologalegina</taxon>
        <taxon>IRL clade</taxon>
        <taxon>Trifolieae</taxon>
        <taxon>Medicago</taxon>
    </lineage>
</organism>
<dbReference type="InterPro" id="IPR013187">
    <property type="entry name" value="F-box-assoc_dom_typ3"/>
</dbReference>
<proteinExistence type="predicted"/>
<dbReference type="HOGENOM" id="CLU_566693_0_0_1"/>